<feature type="region of interest" description="Disordered" evidence="1">
    <location>
        <begin position="42"/>
        <end position="71"/>
    </location>
</feature>
<accession>A0A5B7IMS0</accession>
<dbReference type="AlphaFoldDB" id="A0A5B7IMS0"/>
<sequence>MEVRCFKMFWGVLGCAGVSIRSRVLLGTRVLRSSCLRFPQCHNPRSNQTPRALQPPFPQRRRSPGAARSERPVRILFIRDQSSSPRRLTCSLHVSRNNGSLCRRLFVAASPSPLPFPAVSRGGL</sequence>
<comment type="caution">
    <text evidence="2">The sequence shown here is derived from an EMBL/GenBank/DDBJ whole genome shotgun (WGS) entry which is preliminary data.</text>
</comment>
<reference evidence="2 3" key="1">
    <citation type="submission" date="2019-05" db="EMBL/GenBank/DDBJ databases">
        <title>Another draft genome of Portunus trituberculatus and its Hox gene families provides insights of decapod evolution.</title>
        <authorList>
            <person name="Jeong J.-H."/>
            <person name="Song I."/>
            <person name="Kim S."/>
            <person name="Choi T."/>
            <person name="Kim D."/>
            <person name="Ryu S."/>
            <person name="Kim W."/>
        </authorList>
    </citation>
    <scope>NUCLEOTIDE SEQUENCE [LARGE SCALE GENOMIC DNA]</scope>
    <source>
        <tissue evidence="2">Muscle</tissue>
    </source>
</reference>
<protein>
    <submittedName>
        <fullName evidence="2">Uncharacterized protein</fullName>
    </submittedName>
</protein>
<evidence type="ECO:0000256" key="1">
    <source>
        <dbReference type="SAM" id="MobiDB-lite"/>
    </source>
</evidence>
<proteinExistence type="predicted"/>
<dbReference type="EMBL" id="VSRR010062142">
    <property type="protein sequence ID" value="MPC83299.1"/>
    <property type="molecule type" value="Genomic_DNA"/>
</dbReference>
<evidence type="ECO:0000313" key="2">
    <source>
        <dbReference type="EMBL" id="MPC83299.1"/>
    </source>
</evidence>
<dbReference type="Proteomes" id="UP000324222">
    <property type="component" value="Unassembled WGS sequence"/>
</dbReference>
<keyword evidence="3" id="KW-1185">Reference proteome</keyword>
<gene>
    <name evidence="2" type="ORF">E2C01_078006</name>
</gene>
<evidence type="ECO:0000313" key="3">
    <source>
        <dbReference type="Proteomes" id="UP000324222"/>
    </source>
</evidence>
<name>A0A5B7IMS0_PORTR</name>
<organism evidence="2 3">
    <name type="scientific">Portunus trituberculatus</name>
    <name type="common">Swimming crab</name>
    <name type="synonym">Neptunus trituberculatus</name>
    <dbReference type="NCBI Taxonomy" id="210409"/>
    <lineage>
        <taxon>Eukaryota</taxon>
        <taxon>Metazoa</taxon>
        <taxon>Ecdysozoa</taxon>
        <taxon>Arthropoda</taxon>
        <taxon>Crustacea</taxon>
        <taxon>Multicrustacea</taxon>
        <taxon>Malacostraca</taxon>
        <taxon>Eumalacostraca</taxon>
        <taxon>Eucarida</taxon>
        <taxon>Decapoda</taxon>
        <taxon>Pleocyemata</taxon>
        <taxon>Brachyura</taxon>
        <taxon>Eubrachyura</taxon>
        <taxon>Portunoidea</taxon>
        <taxon>Portunidae</taxon>
        <taxon>Portuninae</taxon>
        <taxon>Portunus</taxon>
    </lineage>
</organism>